<protein>
    <submittedName>
        <fullName evidence="1">15231_t:CDS:1</fullName>
    </submittedName>
</protein>
<evidence type="ECO:0000313" key="1">
    <source>
        <dbReference type="EMBL" id="CAG8615859.1"/>
    </source>
</evidence>
<evidence type="ECO:0000313" key="2">
    <source>
        <dbReference type="Proteomes" id="UP000789375"/>
    </source>
</evidence>
<sequence length="39" mass="4563">MEKKPNIIGLIKQDDKIFELIYTESSHIICNETKKDVNN</sequence>
<proteinExistence type="predicted"/>
<dbReference type="AlphaFoldDB" id="A0A9N9GKU7"/>
<gene>
    <name evidence="1" type="ORF">FMOSSE_LOCUS9713</name>
</gene>
<comment type="caution">
    <text evidence="1">The sequence shown here is derived from an EMBL/GenBank/DDBJ whole genome shotgun (WGS) entry which is preliminary data.</text>
</comment>
<dbReference type="Proteomes" id="UP000789375">
    <property type="component" value="Unassembled WGS sequence"/>
</dbReference>
<dbReference type="EMBL" id="CAJVPP010002937">
    <property type="protein sequence ID" value="CAG8615859.1"/>
    <property type="molecule type" value="Genomic_DNA"/>
</dbReference>
<name>A0A9N9GKU7_FUNMO</name>
<organism evidence="1 2">
    <name type="scientific">Funneliformis mosseae</name>
    <name type="common">Endomycorrhizal fungus</name>
    <name type="synonym">Glomus mosseae</name>
    <dbReference type="NCBI Taxonomy" id="27381"/>
    <lineage>
        <taxon>Eukaryota</taxon>
        <taxon>Fungi</taxon>
        <taxon>Fungi incertae sedis</taxon>
        <taxon>Mucoromycota</taxon>
        <taxon>Glomeromycotina</taxon>
        <taxon>Glomeromycetes</taxon>
        <taxon>Glomerales</taxon>
        <taxon>Glomeraceae</taxon>
        <taxon>Funneliformis</taxon>
    </lineage>
</organism>
<accession>A0A9N9GKU7</accession>
<keyword evidence="2" id="KW-1185">Reference proteome</keyword>
<reference evidence="1" key="1">
    <citation type="submission" date="2021-06" db="EMBL/GenBank/DDBJ databases">
        <authorList>
            <person name="Kallberg Y."/>
            <person name="Tangrot J."/>
            <person name="Rosling A."/>
        </authorList>
    </citation>
    <scope>NUCLEOTIDE SEQUENCE</scope>
    <source>
        <strain evidence="1">87-6 pot B 2015</strain>
    </source>
</reference>